<reference evidence="2" key="1">
    <citation type="submission" date="2024-01" db="EMBL/GenBank/DDBJ databases">
        <title>Bank of Algae and Cyanobacteria of the Azores (BACA) strain genomes.</title>
        <authorList>
            <person name="Luz R."/>
            <person name="Cordeiro R."/>
            <person name="Fonseca A."/>
            <person name="Goncalves V."/>
        </authorList>
    </citation>
    <scope>NUCLEOTIDE SEQUENCE</scope>
    <source>
        <strain evidence="2">BACA0141</strain>
    </source>
</reference>
<dbReference type="PANTHER" id="PTHR36566:SF1">
    <property type="entry name" value="PYRIDINIUM-3,5-BISTHIOCARBOXYLIC ACID MONONUCLEOTIDE NICKEL INSERTION PROTEIN"/>
    <property type="match status" value="1"/>
</dbReference>
<dbReference type="Proteomes" id="UP001333818">
    <property type="component" value="Unassembled WGS sequence"/>
</dbReference>
<dbReference type="PANTHER" id="PTHR36566">
    <property type="entry name" value="NICKEL INSERTION PROTEIN-RELATED"/>
    <property type="match status" value="1"/>
</dbReference>
<comment type="caution">
    <text evidence="2">The sequence shown here is derived from an EMBL/GenBank/DDBJ whole genome shotgun (WGS) entry which is preliminary data.</text>
</comment>
<gene>
    <name evidence="2" type="primary">larC</name>
    <name evidence="2" type="ORF">V2H45_18010</name>
</gene>
<dbReference type="EC" id="4.99.1.12" evidence="2"/>
<organism evidence="2 3">
    <name type="scientific">Tumidithrix elongata BACA0141</name>
    <dbReference type="NCBI Taxonomy" id="2716417"/>
    <lineage>
        <taxon>Bacteria</taxon>
        <taxon>Bacillati</taxon>
        <taxon>Cyanobacteriota</taxon>
        <taxon>Cyanophyceae</taxon>
        <taxon>Pseudanabaenales</taxon>
        <taxon>Pseudanabaenaceae</taxon>
        <taxon>Tumidithrix</taxon>
        <taxon>Tumidithrix elongata</taxon>
    </lineage>
</organism>
<keyword evidence="3" id="KW-1185">Reference proteome</keyword>
<protein>
    <submittedName>
        <fullName evidence="2">Nickel insertion protein</fullName>
        <ecNumber evidence="2">4.99.1.12</ecNumber>
    </submittedName>
</protein>
<proteinExistence type="predicted"/>
<keyword evidence="1" id="KW-0533">Nickel</keyword>
<dbReference type="AlphaFoldDB" id="A0AAW9PUS2"/>
<dbReference type="InterPro" id="IPR002822">
    <property type="entry name" value="Ni_insertion"/>
</dbReference>
<sequence length="163" mass="18470">MLKIVSQPYAVQSPQQLEVVAVLETQVDDLSPQVVAYVMEQLLHHGALDVFTQAVGMKKSRTGLLLTAICPSDRAQICEQVLFRETTTLGIRHRLQERTILPREIRWVDTEYGRARVKITQRSDIYTVHPEYEDCAQLARQHQVPLLQIQRAVQSAGEGLIAI</sequence>
<dbReference type="Gene3D" id="3.30.70.1380">
    <property type="entry name" value="Transcriptional regulatory protein pf0864 domain like"/>
    <property type="match status" value="1"/>
</dbReference>
<dbReference type="Gene3D" id="3.10.20.300">
    <property type="entry name" value="mk0293 like domain"/>
    <property type="match status" value="1"/>
</dbReference>
<name>A0AAW9PUS2_9CYAN</name>
<keyword evidence="2" id="KW-0456">Lyase</keyword>
<evidence type="ECO:0000256" key="1">
    <source>
        <dbReference type="ARBA" id="ARBA00022596"/>
    </source>
</evidence>
<dbReference type="GO" id="GO:0016829">
    <property type="term" value="F:lyase activity"/>
    <property type="evidence" value="ECO:0007669"/>
    <property type="project" value="UniProtKB-KW"/>
</dbReference>
<dbReference type="Pfam" id="PF01969">
    <property type="entry name" value="Ni_insertion"/>
    <property type="match status" value="1"/>
</dbReference>
<evidence type="ECO:0000313" key="2">
    <source>
        <dbReference type="EMBL" id="MEE3718640.1"/>
    </source>
</evidence>
<evidence type="ECO:0000313" key="3">
    <source>
        <dbReference type="Proteomes" id="UP001333818"/>
    </source>
</evidence>
<dbReference type="EMBL" id="JAZBJZ010000086">
    <property type="protein sequence ID" value="MEE3718640.1"/>
    <property type="molecule type" value="Genomic_DNA"/>
</dbReference>
<accession>A0AAW9PUS2</accession>